<evidence type="ECO:0000313" key="1">
    <source>
        <dbReference type="EMBL" id="CRH05622.1"/>
    </source>
</evidence>
<gene>
    <name evidence="1" type="ORF">MAGMO_1432</name>
</gene>
<dbReference type="AlphaFoldDB" id="A0A1S7LF71"/>
<name>A0A1S7LF71_MAGMO</name>
<proteinExistence type="predicted"/>
<sequence length="82" mass="9288">MADNWTLQHATPSETLASTALEIIWSRVNPDRACMAEHACDLLIRKQEVTDNKKQFNYGCGGDSHHCPKVEEVVARLFARFD</sequence>
<accession>A0A1S7LF71</accession>
<organism evidence="1">
    <name type="scientific">Magnetococcus massalia (strain MO-1)</name>
    <dbReference type="NCBI Taxonomy" id="451514"/>
    <lineage>
        <taxon>Bacteria</taxon>
        <taxon>Pseudomonadati</taxon>
        <taxon>Pseudomonadota</taxon>
        <taxon>Magnetococcia</taxon>
        <taxon>Magnetococcales</taxon>
        <taxon>Magnetococcaceae</taxon>
        <taxon>Magnetococcus</taxon>
    </lineage>
</organism>
<dbReference type="EMBL" id="LO017727">
    <property type="protein sequence ID" value="CRH05622.1"/>
    <property type="molecule type" value="Genomic_DNA"/>
</dbReference>
<reference evidence="1" key="1">
    <citation type="submission" date="2015-04" db="EMBL/GenBank/DDBJ databases">
        <authorList>
            <person name="Syromyatnikov M.Y."/>
            <person name="Popov V.N."/>
        </authorList>
    </citation>
    <scope>NUCLEOTIDE SEQUENCE</scope>
    <source>
        <strain evidence="1">MO-1</strain>
    </source>
</reference>
<protein>
    <submittedName>
        <fullName evidence="1">Uncharacterized protein</fullName>
    </submittedName>
</protein>